<protein>
    <submittedName>
        <fullName evidence="2">Uncharacterized protein</fullName>
    </submittedName>
</protein>
<proteinExistence type="predicted"/>
<organism evidence="1 2">
    <name type="scientific">Panagrolaimus sp. ES5</name>
    <dbReference type="NCBI Taxonomy" id="591445"/>
    <lineage>
        <taxon>Eukaryota</taxon>
        <taxon>Metazoa</taxon>
        <taxon>Ecdysozoa</taxon>
        <taxon>Nematoda</taxon>
        <taxon>Chromadorea</taxon>
        <taxon>Rhabditida</taxon>
        <taxon>Tylenchina</taxon>
        <taxon>Panagrolaimomorpha</taxon>
        <taxon>Panagrolaimoidea</taxon>
        <taxon>Panagrolaimidae</taxon>
        <taxon>Panagrolaimus</taxon>
    </lineage>
</organism>
<reference evidence="2" key="1">
    <citation type="submission" date="2022-11" db="UniProtKB">
        <authorList>
            <consortium name="WormBaseParasite"/>
        </authorList>
    </citation>
    <scope>IDENTIFICATION</scope>
</reference>
<sequence length="139" mass="16012">MAEKNRFVAKKLSFVDSRDAKQFTNLNLNLNNSHRCSSVTSIRSQSNLPGNKKINNYDFVKPLNYKDDKSLRPKPSAYLNVYDSFEDEKSNKDNHNASHINIRTISLHILEYENSVDATSDSDEKVVIAKSKNVMYFEF</sequence>
<accession>A0AC34FH19</accession>
<name>A0AC34FH19_9BILA</name>
<evidence type="ECO:0000313" key="1">
    <source>
        <dbReference type="Proteomes" id="UP000887579"/>
    </source>
</evidence>
<dbReference type="Proteomes" id="UP000887579">
    <property type="component" value="Unplaced"/>
</dbReference>
<dbReference type="WBParaSite" id="ES5_v2.g16534.t1">
    <property type="protein sequence ID" value="ES5_v2.g16534.t1"/>
    <property type="gene ID" value="ES5_v2.g16534"/>
</dbReference>
<evidence type="ECO:0000313" key="2">
    <source>
        <dbReference type="WBParaSite" id="ES5_v2.g16534.t1"/>
    </source>
</evidence>